<proteinExistence type="predicted"/>
<protein>
    <submittedName>
        <fullName evidence="2">Uncharacterized protein</fullName>
    </submittedName>
</protein>
<reference evidence="1" key="5">
    <citation type="submission" date="2020-09" db="EMBL/GenBank/DDBJ databases">
        <authorList>
            <person name="Sun Q."/>
            <person name="Ohkuma M."/>
        </authorList>
    </citation>
    <scope>NUCLEOTIDE SEQUENCE</scope>
    <source>
        <strain evidence="1">JCM 4434</strain>
    </source>
</reference>
<accession>A0A8H9HZ32</accession>
<sequence length="141" mass="15275">MPGEIEFAVDCGNARRLRATPGRVAQEPAVPVSDAEARRLTGALRESVEQVRSAVLVLTERVRAAYRRRVWVALGYPSWGAYAAGELEVSRSTAYRLLDLAAAAEAIEDVAERDAEEVLHVLAEEIGAAAPRNYSRAAGTR</sequence>
<dbReference type="EMBL" id="JPRF03000021">
    <property type="protein sequence ID" value="OEV37299.1"/>
    <property type="molecule type" value="Genomic_DNA"/>
</dbReference>
<dbReference type="AlphaFoldDB" id="A0A1E7N9E0"/>
<evidence type="ECO:0000313" key="2">
    <source>
        <dbReference type="EMBL" id="OEV37299.1"/>
    </source>
</evidence>
<evidence type="ECO:0000313" key="1">
    <source>
        <dbReference type="EMBL" id="GGU95441.1"/>
    </source>
</evidence>
<evidence type="ECO:0000313" key="3">
    <source>
        <dbReference type="Proteomes" id="UP000037395"/>
    </source>
</evidence>
<reference evidence="1" key="1">
    <citation type="journal article" date="2014" name="Int. J. Syst. Evol. Microbiol.">
        <title>Complete genome sequence of Corynebacterium casei LMG S-19264T (=DSM 44701T), isolated from a smear-ripened cheese.</title>
        <authorList>
            <consortium name="US DOE Joint Genome Institute (JGI-PGF)"/>
            <person name="Walter F."/>
            <person name="Albersmeier A."/>
            <person name="Kalinowski J."/>
            <person name="Ruckert C."/>
        </authorList>
    </citation>
    <scope>NUCLEOTIDE SEQUENCE</scope>
    <source>
        <strain evidence="1">JCM 4434</strain>
    </source>
</reference>
<reference evidence="3" key="4">
    <citation type="submission" date="2016-08" db="EMBL/GenBank/DDBJ databases">
        <title>Sequencing, assembly and comparative genomics of S. aureofaciens ATCC 10762.</title>
        <authorList>
            <person name="Gradnigo J.S."/>
            <person name="Johnson N."/>
            <person name="Somerville G.A."/>
        </authorList>
    </citation>
    <scope>NUCLEOTIDE SEQUENCE [LARGE SCALE GENOMIC DNA]</scope>
    <source>
        <strain evidence="3">ATCC 10762 / DSM 40127 / CCM 3239 / JCM 4008 / LMG 5968 / NBRC 12843 / NCIMB 8234 / A-377</strain>
    </source>
</reference>
<dbReference type="Proteomes" id="UP000037395">
    <property type="component" value="Unassembled WGS sequence"/>
</dbReference>
<accession>A0A1E7N9E0</accession>
<reference evidence="2 3" key="2">
    <citation type="submission" date="2014-07" db="EMBL/GenBank/DDBJ databases">
        <authorList>
            <person name="Zhang J.E."/>
            <person name="Yang H."/>
            <person name="Guo J."/>
            <person name="Deng Z."/>
            <person name="Luo H."/>
            <person name="Luo M."/>
            <person name="Zhao B."/>
        </authorList>
    </citation>
    <scope>NUCLEOTIDE SEQUENCE [LARGE SCALE GENOMIC DNA]</scope>
    <source>
        <strain evidence="2">ATCC 10762</strain>
        <strain evidence="3">ATCC 10762 / DSM 40127 / CCM 3239 / JCM 4008 / LMG 5968 / NBRC 12843 / NCIMB 8234 / A-377</strain>
    </source>
</reference>
<keyword evidence="3" id="KW-1185">Reference proteome</keyword>
<name>A0A1E7N9E0_KITAU</name>
<dbReference type="Proteomes" id="UP000610124">
    <property type="component" value="Unassembled WGS sequence"/>
</dbReference>
<dbReference type="EMBL" id="BMUB01000017">
    <property type="protein sequence ID" value="GGU95441.1"/>
    <property type="molecule type" value="Genomic_DNA"/>
</dbReference>
<organism evidence="2 3">
    <name type="scientific">Kitasatospora aureofaciens</name>
    <name type="common">Streptomyces aureofaciens</name>
    <dbReference type="NCBI Taxonomy" id="1894"/>
    <lineage>
        <taxon>Bacteria</taxon>
        <taxon>Bacillati</taxon>
        <taxon>Actinomycetota</taxon>
        <taxon>Actinomycetes</taxon>
        <taxon>Kitasatosporales</taxon>
        <taxon>Streptomycetaceae</taxon>
        <taxon>Kitasatospora</taxon>
    </lineage>
</organism>
<gene>
    <name evidence="1" type="ORF">GCM10010502_56600</name>
    <name evidence="2" type="ORF">HS99_0005775</name>
</gene>
<comment type="caution">
    <text evidence="2">The sequence shown here is derived from an EMBL/GenBank/DDBJ whole genome shotgun (WGS) entry which is preliminary data.</text>
</comment>
<reference evidence="2" key="3">
    <citation type="submission" date="2016-08" db="EMBL/GenBank/DDBJ databases">
        <title>Sequencing, Assembly and Comparative Genomics of S. aureofaciens ATCC 10762.</title>
        <authorList>
            <person name="Gradnigo J.S."/>
            <person name="Johnson N."/>
            <person name="Somerville G.A."/>
        </authorList>
    </citation>
    <scope>NUCLEOTIDE SEQUENCE [LARGE SCALE GENOMIC DNA]</scope>
    <source>
        <strain evidence="2">ATCC 10762</strain>
    </source>
</reference>